<evidence type="ECO:0000313" key="3">
    <source>
        <dbReference type="Proteomes" id="UP000031368"/>
    </source>
</evidence>
<geneLocation type="plasmid" evidence="2 3">
    <name>pRgalR602c</name>
</geneLocation>
<name>A0A0B4XHU2_9HYPH</name>
<keyword evidence="2" id="KW-0614">Plasmid</keyword>
<evidence type="ECO:0000313" key="2">
    <source>
        <dbReference type="EMBL" id="AJD46173.1"/>
    </source>
</evidence>
<evidence type="ECO:0000256" key="1">
    <source>
        <dbReference type="SAM" id="MobiDB-lite"/>
    </source>
</evidence>
<organism evidence="2 3">
    <name type="scientific">Rhizobium gallicum bv. gallicum R602sp</name>
    <dbReference type="NCBI Taxonomy" id="1041138"/>
    <lineage>
        <taxon>Bacteria</taxon>
        <taxon>Pseudomonadati</taxon>
        <taxon>Pseudomonadota</taxon>
        <taxon>Alphaproteobacteria</taxon>
        <taxon>Hyphomicrobiales</taxon>
        <taxon>Rhizobiaceae</taxon>
        <taxon>Rhizobium/Agrobacterium group</taxon>
        <taxon>Rhizobium</taxon>
    </lineage>
</organism>
<keyword evidence="3" id="KW-1185">Reference proteome</keyword>
<reference evidence="2 3" key="1">
    <citation type="submission" date="2013-11" db="EMBL/GenBank/DDBJ databases">
        <title>Complete genome sequence of Rhizobium gallicum bv. gallicum R602.</title>
        <authorList>
            <person name="Bustos P."/>
            <person name="Santamaria R.I."/>
            <person name="Lozano L."/>
            <person name="Acosta J.L."/>
            <person name="Ormeno-Orrillo E."/>
            <person name="Rogel M.A."/>
            <person name="Romero D."/>
            <person name="Cevallos M.A."/>
            <person name="Martinez-Romero E."/>
            <person name="Gonzalez V."/>
        </authorList>
    </citation>
    <scope>NUCLEOTIDE SEQUENCE [LARGE SCALE GENOMIC DNA]</scope>
    <source>
        <strain evidence="2 3">R602</strain>
        <plasmid evidence="2 3">pRgalR602c</plasmid>
    </source>
</reference>
<dbReference type="HOGENOM" id="CLU_2082953_0_0_5"/>
<dbReference type="AlphaFoldDB" id="A0A0B4XHU2"/>
<accession>A0A0B4XHU2</accession>
<proteinExistence type="predicted"/>
<gene>
    <name evidence="2" type="ORF">RGR602_PC02153</name>
</gene>
<dbReference type="EMBL" id="CP006880">
    <property type="protein sequence ID" value="AJD46173.1"/>
    <property type="molecule type" value="Genomic_DNA"/>
</dbReference>
<feature type="compositionally biased region" description="Basic and acidic residues" evidence="1">
    <location>
        <begin position="102"/>
        <end position="117"/>
    </location>
</feature>
<dbReference type="KEGG" id="rga:RGR602_PC02153"/>
<protein>
    <submittedName>
        <fullName evidence="2">Uncharacterized protein</fullName>
    </submittedName>
</protein>
<feature type="region of interest" description="Disordered" evidence="1">
    <location>
        <begin position="80"/>
        <end position="117"/>
    </location>
</feature>
<sequence length="117" mass="12848">MDHIEIADAIHPAATNSEPRSLALCSVIGYVGAAGGKNDELTISEALRDPLIAMVMRADGVTSEEFKRVLRTAAREMETKLANPIRGDGKEEAMRTPPPSHQWEDTRRFCRNDAEDG</sequence>
<dbReference type="Proteomes" id="UP000031368">
    <property type="component" value="Plasmid pRgalR602c"/>
</dbReference>